<organism evidence="3 4">
    <name type="scientific">Laribacter hongkongensis</name>
    <dbReference type="NCBI Taxonomy" id="168471"/>
    <lineage>
        <taxon>Bacteria</taxon>
        <taxon>Pseudomonadati</taxon>
        <taxon>Pseudomonadota</taxon>
        <taxon>Betaproteobacteria</taxon>
        <taxon>Neisseriales</taxon>
        <taxon>Aquaspirillaceae</taxon>
        <taxon>Laribacter</taxon>
    </lineage>
</organism>
<dbReference type="Gene3D" id="3.40.50.280">
    <property type="entry name" value="Cobalamin-binding domain"/>
    <property type="match status" value="1"/>
</dbReference>
<dbReference type="RefSeq" id="WP_088859924.1">
    <property type="nucleotide sequence ID" value="NZ_CP022115.1"/>
</dbReference>
<dbReference type="Pfam" id="PF13411">
    <property type="entry name" value="MerR_1"/>
    <property type="match status" value="1"/>
</dbReference>
<dbReference type="PROSITE" id="PS50937">
    <property type="entry name" value="HTH_MERR_2"/>
    <property type="match status" value="1"/>
</dbReference>
<evidence type="ECO:0000259" key="2">
    <source>
        <dbReference type="PROSITE" id="PS51332"/>
    </source>
</evidence>
<dbReference type="Proteomes" id="UP000197424">
    <property type="component" value="Chromosome"/>
</dbReference>
<dbReference type="AlphaFoldDB" id="A0A248LF75"/>
<dbReference type="GO" id="GO:0046872">
    <property type="term" value="F:metal ion binding"/>
    <property type="evidence" value="ECO:0007669"/>
    <property type="project" value="InterPro"/>
</dbReference>
<dbReference type="SUPFAM" id="SSF52242">
    <property type="entry name" value="Cobalamin (vitamin B12)-binding domain"/>
    <property type="match status" value="1"/>
</dbReference>
<dbReference type="OrthoDB" id="9800334at2"/>
<gene>
    <name evidence="3" type="primary">merR</name>
    <name evidence="3" type="ORF">LHGZ1_0308</name>
</gene>
<dbReference type="GO" id="GO:0031419">
    <property type="term" value="F:cobalamin binding"/>
    <property type="evidence" value="ECO:0007669"/>
    <property type="project" value="InterPro"/>
</dbReference>
<accession>A0A248LF75</accession>
<dbReference type="InterPro" id="IPR036724">
    <property type="entry name" value="Cobalamin-bd_sf"/>
</dbReference>
<feature type="domain" description="HTH merR-type" evidence="1">
    <location>
        <begin position="13"/>
        <end position="71"/>
    </location>
</feature>
<dbReference type="InterPro" id="IPR006158">
    <property type="entry name" value="Cobalamin-bd"/>
</dbReference>
<sequence length="314" mass="34627">MTISAASSLPAHGLPISAVERETGIPKDLLRMWERRYGFPLPGRDEHGDRVYPREQIDKLRLLRRLMDLGFRPGKIVHMETDELDALFARQPARSAPPALVQSDIVRLLRGDDPVAVRDALQMQLAVQGLRTFVTETLARNNEDIGAAWMRGEIEVFEEHLYTEMVSRLLRETLVRLQLPVRPPRVLLTTCPGEQHSLGLLMVEVMLRLAGCDTLSFGADMPFSDIGRAATRLQSQIVALSFSSAYAGEPLEAVQALRPHLPAGTDIWMGGSGCRLPELPEGVQVIHDFATLEGQVAQWRHSHGPDASGGPAAA</sequence>
<proteinExistence type="predicted"/>
<dbReference type="CDD" id="cd02065">
    <property type="entry name" value="B12-binding_like"/>
    <property type="match status" value="1"/>
</dbReference>
<dbReference type="EMBL" id="CP022115">
    <property type="protein sequence ID" value="ASJ23139.1"/>
    <property type="molecule type" value="Genomic_DNA"/>
</dbReference>
<dbReference type="InterPro" id="IPR000551">
    <property type="entry name" value="MerR-type_HTH_dom"/>
</dbReference>
<protein>
    <submittedName>
        <fullName evidence="3">Regulatory protein MerR</fullName>
    </submittedName>
</protein>
<dbReference type="InterPro" id="IPR009061">
    <property type="entry name" value="DNA-bd_dom_put_sf"/>
</dbReference>
<dbReference type="Gene3D" id="1.10.1240.10">
    <property type="entry name" value="Methionine synthase domain"/>
    <property type="match status" value="1"/>
</dbReference>
<dbReference type="PROSITE" id="PS51332">
    <property type="entry name" value="B12_BINDING"/>
    <property type="match status" value="1"/>
</dbReference>
<reference evidence="4" key="1">
    <citation type="submission" date="2017-06" db="EMBL/GenBank/DDBJ databases">
        <title>Whole genome sequence of Laribacter hongkongensis LHGZ1.</title>
        <authorList>
            <person name="Chen D."/>
            <person name="Wu H."/>
            <person name="Chen J."/>
        </authorList>
    </citation>
    <scope>NUCLEOTIDE SEQUENCE [LARGE SCALE GENOMIC DNA]</scope>
    <source>
        <strain evidence="4">LHGZ1</strain>
    </source>
</reference>
<name>A0A248LF75_9NEIS</name>
<dbReference type="Gene3D" id="1.10.1660.10">
    <property type="match status" value="1"/>
</dbReference>
<evidence type="ECO:0000313" key="3">
    <source>
        <dbReference type="EMBL" id="ASJ23139.1"/>
    </source>
</evidence>
<dbReference type="SUPFAM" id="SSF46955">
    <property type="entry name" value="Putative DNA-binding domain"/>
    <property type="match status" value="1"/>
</dbReference>
<dbReference type="InterPro" id="IPR036594">
    <property type="entry name" value="Meth_synthase_dom"/>
</dbReference>
<dbReference type="GO" id="GO:0006355">
    <property type="term" value="P:regulation of DNA-templated transcription"/>
    <property type="evidence" value="ECO:0007669"/>
    <property type="project" value="InterPro"/>
</dbReference>
<evidence type="ECO:0000313" key="4">
    <source>
        <dbReference type="Proteomes" id="UP000197424"/>
    </source>
</evidence>
<dbReference type="SMART" id="SM00422">
    <property type="entry name" value="HTH_MERR"/>
    <property type="match status" value="1"/>
</dbReference>
<dbReference type="GO" id="GO:0003677">
    <property type="term" value="F:DNA binding"/>
    <property type="evidence" value="ECO:0007669"/>
    <property type="project" value="InterPro"/>
</dbReference>
<feature type="domain" description="B12-binding" evidence="2">
    <location>
        <begin position="183"/>
        <end position="314"/>
    </location>
</feature>
<evidence type="ECO:0000259" key="1">
    <source>
        <dbReference type="PROSITE" id="PS50937"/>
    </source>
</evidence>